<feature type="signal peptide" evidence="1">
    <location>
        <begin position="1"/>
        <end position="16"/>
    </location>
</feature>
<evidence type="ECO:0000313" key="3">
    <source>
        <dbReference type="Proteomes" id="UP001283361"/>
    </source>
</evidence>
<evidence type="ECO:0000313" key="2">
    <source>
        <dbReference type="EMBL" id="KAK3731271.1"/>
    </source>
</evidence>
<keyword evidence="3" id="KW-1185">Reference proteome</keyword>
<proteinExistence type="predicted"/>
<dbReference type="EMBL" id="JAWDGP010007018">
    <property type="protein sequence ID" value="KAK3731271.1"/>
    <property type="molecule type" value="Genomic_DNA"/>
</dbReference>
<accession>A0AAE0Y2X6</accession>
<reference evidence="2" key="1">
    <citation type="journal article" date="2023" name="G3 (Bethesda)">
        <title>A reference genome for the long-term kleptoplast-retaining sea slug Elysia crispata morphotype clarki.</title>
        <authorList>
            <person name="Eastman K.E."/>
            <person name="Pendleton A.L."/>
            <person name="Shaikh M.A."/>
            <person name="Suttiyut T."/>
            <person name="Ogas R."/>
            <person name="Tomko P."/>
            <person name="Gavelis G."/>
            <person name="Widhalm J.R."/>
            <person name="Wisecaver J.H."/>
        </authorList>
    </citation>
    <scope>NUCLEOTIDE SEQUENCE</scope>
    <source>
        <strain evidence="2">ECLA1</strain>
    </source>
</reference>
<organism evidence="2 3">
    <name type="scientific">Elysia crispata</name>
    <name type="common">lettuce slug</name>
    <dbReference type="NCBI Taxonomy" id="231223"/>
    <lineage>
        <taxon>Eukaryota</taxon>
        <taxon>Metazoa</taxon>
        <taxon>Spiralia</taxon>
        <taxon>Lophotrochozoa</taxon>
        <taxon>Mollusca</taxon>
        <taxon>Gastropoda</taxon>
        <taxon>Heterobranchia</taxon>
        <taxon>Euthyneura</taxon>
        <taxon>Panpulmonata</taxon>
        <taxon>Sacoglossa</taxon>
        <taxon>Placobranchoidea</taxon>
        <taxon>Plakobranchidae</taxon>
        <taxon>Elysia</taxon>
    </lineage>
</organism>
<dbReference type="Proteomes" id="UP001283361">
    <property type="component" value="Unassembled WGS sequence"/>
</dbReference>
<evidence type="ECO:0000256" key="1">
    <source>
        <dbReference type="SAM" id="SignalP"/>
    </source>
</evidence>
<feature type="chain" id="PRO_5042138715" evidence="1">
    <location>
        <begin position="17"/>
        <end position="237"/>
    </location>
</feature>
<comment type="caution">
    <text evidence="2">The sequence shown here is derived from an EMBL/GenBank/DDBJ whole genome shotgun (WGS) entry which is preliminary data.</text>
</comment>
<dbReference type="AlphaFoldDB" id="A0AAE0Y2X6"/>
<protein>
    <submittedName>
        <fullName evidence="2">Uncharacterized protein</fullName>
    </submittedName>
</protein>
<keyword evidence="1" id="KW-0732">Signal</keyword>
<name>A0AAE0Y2X6_9GAST</name>
<gene>
    <name evidence="2" type="ORF">RRG08_025813</name>
</gene>
<sequence>MIFLLTAVCMLTSSWALLEVELKCAASEGNDSFITARTLVAFVRPYLRTCWNVDTFVDCGYDLTINDDASVDLETKILYSNHETIRMAYYLFCVRNFMKVQEEFIKASRPVQCDHDQINQTCSPFIYHRALAKWEEARNNGQDTLAEYFACDALVWYIVCKQREYIKCYSPWESIMHLELLKLGVDCLERYQIVSMVTKDICEDQGSAPIYPRETRLALAAACAAVVCFTISSRRPA</sequence>